<dbReference type="InterPro" id="IPR001173">
    <property type="entry name" value="Glyco_trans_2-like"/>
</dbReference>
<evidence type="ECO:0000256" key="7">
    <source>
        <dbReference type="ARBA" id="ARBA00031828"/>
    </source>
</evidence>
<evidence type="ECO:0000256" key="1">
    <source>
        <dbReference type="ARBA" id="ARBA00004496"/>
    </source>
</evidence>
<feature type="domain" description="Glycosyltransferase 2-like" evidence="8">
    <location>
        <begin position="5"/>
        <end position="115"/>
    </location>
</feature>
<dbReference type="InterPro" id="IPR006549">
    <property type="entry name" value="HAD-SF_hydro_IIIA"/>
</dbReference>
<keyword evidence="4" id="KW-0479">Metal-binding</keyword>
<name>A0ABP4BPT0_9ACTN</name>
<keyword evidence="6" id="KW-0119">Carbohydrate metabolism</keyword>
<comment type="caution">
    <text evidence="9">The sequence shown here is derived from an EMBL/GenBank/DDBJ whole genome shotgun (WGS) entry which is preliminary data.</text>
</comment>
<dbReference type="PANTHER" id="PTHR42891:SF1">
    <property type="entry name" value="D-GLYCERO-BETA-D-MANNO-HEPTOSE-1,7-BISPHOSPHATE 7-PHOSPHATASE"/>
    <property type="match status" value="1"/>
</dbReference>
<dbReference type="Gene3D" id="3.40.50.1000">
    <property type="entry name" value="HAD superfamily/HAD-like"/>
    <property type="match status" value="1"/>
</dbReference>
<dbReference type="Pfam" id="PF13242">
    <property type="entry name" value="Hydrolase_like"/>
    <property type="match status" value="1"/>
</dbReference>
<evidence type="ECO:0000256" key="5">
    <source>
        <dbReference type="ARBA" id="ARBA00022801"/>
    </source>
</evidence>
<evidence type="ECO:0000313" key="9">
    <source>
        <dbReference type="EMBL" id="GAA0952306.1"/>
    </source>
</evidence>
<evidence type="ECO:0000256" key="6">
    <source>
        <dbReference type="ARBA" id="ARBA00023277"/>
    </source>
</evidence>
<dbReference type="Pfam" id="PF00535">
    <property type="entry name" value="Glycos_transf_2"/>
    <property type="match status" value="1"/>
</dbReference>
<dbReference type="InterPro" id="IPR006543">
    <property type="entry name" value="Histidinol-phos"/>
</dbReference>
<evidence type="ECO:0000313" key="10">
    <source>
        <dbReference type="Proteomes" id="UP001500665"/>
    </source>
</evidence>
<protein>
    <recommendedName>
        <fullName evidence="7">D,D-heptose 1,7-bisphosphate phosphatase</fullName>
    </recommendedName>
</protein>
<dbReference type="InterPro" id="IPR023214">
    <property type="entry name" value="HAD_sf"/>
</dbReference>
<dbReference type="NCBIfam" id="TIGR01662">
    <property type="entry name" value="HAD-SF-IIIA"/>
    <property type="match status" value="1"/>
</dbReference>
<dbReference type="RefSeq" id="WP_344241641.1">
    <property type="nucleotide sequence ID" value="NZ_BAAAHH010000012.1"/>
</dbReference>
<dbReference type="NCBIfam" id="TIGR01656">
    <property type="entry name" value="Histidinol-ppas"/>
    <property type="match status" value="1"/>
</dbReference>
<dbReference type="NCBIfam" id="TIGR01509">
    <property type="entry name" value="HAD-SF-IA-v3"/>
    <property type="match status" value="1"/>
</dbReference>
<evidence type="ECO:0000256" key="2">
    <source>
        <dbReference type="ARBA" id="ARBA00005628"/>
    </source>
</evidence>
<dbReference type="GO" id="GO:0016787">
    <property type="term" value="F:hydrolase activity"/>
    <property type="evidence" value="ECO:0007669"/>
    <property type="project" value="UniProtKB-KW"/>
</dbReference>
<dbReference type="Gene3D" id="3.90.550.10">
    <property type="entry name" value="Spore Coat Polysaccharide Biosynthesis Protein SpsA, Chain A"/>
    <property type="match status" value="1"/>
</dbReference>
<comment type="subcellular location">
    <subcellularLocation>
        <location evidence="1">Cytoplasm</location>
    </subcellularLocation>
</comment>
<dbReference type="SUPFAM" id="SSF56784">
    <property type="entry name" value="HAD-like"/>
    <property type="match status" value="1"/>
</dbReference>
<accession>A0ABP4BPT0</accession>
<gene>
    <name evidence="9" type="ORF">GCM10009550_32890</name>
</gene>
<evidence type="ECO:0000256" key="3">
    <source>
        <dbReference type="ARBA" id="ARBA00022490"/>
    </source>
</evidence>
<dbReference type="InterPro" id="IPR004446">
    <property type="entry name" value="Heptose_bisP_phosphatase"/>
</dbReference>
<proteinExistence type="inferred from homology"/>
<dbReference type="CDD" id="cd07503">
    <property type="entry name" value="HAD_HisB-N"/>
    <property type="match status" value="1"/>
</dbReference>
<organism evidence="9 10">
    <name type="scientific">Actinocorallia libanotica</name>
    <dbReference type="NCBI Taxonomy" id="46162"/>
    <lineage>
        <taxon>Bacteria</taxon>
        <taxon>Bacillati</taxon>
        <taxon>Actinomycetota</taxon>
        <taxon>Actinomycetes</taxon>
        <taxon>Streptosporangiales</taxon>
        <taxon>Thermomonosporaceae</taxon>
        <taxon>Actinocorallia</taxon>
    </lineage>
</organism>
<dbReference type="SUPFAM" id="SSF53448">
    <property type="entry name" value="Nucleotide-diphospho-sugar transferases"/>
    <property type="match status" value="1"/>
</dbReference>
<evidence type="ECO:0000259" key="8">
    <source>
        <dbReference type="Pfam" id="PF00535"/>
    </source>
</evidence>
<keyword evidence="3" id="KW-0963">Cytoplasm</keyword>
<dbReference type="EMBL" id="BAAAHH010000012">
    <property type="protein sequence ID" value="GAA0952306.1"/>
    <property type="molecule type" value="Genomic_DNA"/>
</dbReference>
<dbReference type="InterPro" id="IPR029044">
    <property type="entry name" value="Nucleotide-diphossugar_trans"/>
</dbReference>
<reference evidence="10" key="1">
    <citation type="journal article" date="2019" name="Int. J. Syst. Evol. Microbiol.">
        <title>The Global Catalogue of Microorganisms (GCM) 10K type strain sequencing project: providing services to taxonomists for standard genome sequencing and annotation.</title>
        <authorList>
            <consortium name="The Broad Institute Genomics Platform"/>
            <consortium name="The Broad Institute Genome Sequencing Center for Infectious Disease"/>
            <person name="Wu L."/>
            <person name="Ma J."/>
        </authorList>
    </citation>
    <scope>NUCLEOTIDE SEQUENCE [LARGE SCALE GENOMIC DNA]</scope>
    <source>
        <strain evidence="10">JCM 10696</strain>
    </source>
</reference>
<dbReference type="Proteomes" id="UP001500665">
    <property type="component" value="Unassembled WGS sequence"/>
</dbReference>
<evidence type="ECO:0000256" key="4">
    <source>
        <dbReference type="ARBA" id="ARBA00022723"/>
    </source>
</evidence>
<dbReference type="InterPro" id="IPR006439">
    <property type="entry name" value="HAD-SF_hydro_IA"/>
</dbReference>
<dbReference type="InterPro" id="IPR036412">
    <property type="entry name" value="HAD-like_sf"/>
</dbReference>
<comment type="similarity">
    <text evidence="2">Belongs to the GmhB family.</text>
</comment>
<keyword evidence="5 9" id="KW-0378">Hydrolase</keyword>
<dbReference type="PANTHER" id="PTHR42891">
    <property type="entry name" value="D-GLYCERO-BETA-D-MANNO-HEPTOSE-1,7-BISPHOSPHATE 7-PHOSPHATASE"/>
    <property type="match status" value="1"/>
</dbReference>
<sequence length="501" mass="53520">MNGYSIVIPTLVRPSLRACLGSLVRAWGPRPEEIVLVDDRPRGGPVVRVPGELACLVRVAASRGRGPAAARNLGWRRTSTPWVVFLDDDVVVEEDWYAALAADLKRADERVAGVQGLITVPPPEGRAPTDGERVTAGLARARWITADMAYRRTALVESGGFDERFPRAFREDADLALRLQADGWELALGERGTLHPARPARASASLRAQAGNADDALMRALHGRDWHHRAGEHVGRRPRHLAITGAGVLAADAALAGRRRLAGWAGLAALAGVGDFAAARILPGPRDVREMALMLGTSLLIPPAASWHWFGGLARSRAARPWPGQARALLLDRDGTLVHDVPYNGDPDLVEPLPGVREALDLARERGLRLGVVSNQSGLAAGRFSASDMAAVNRRVQELLGPFEVWKTCPHGPQEGCACRKPAPGLVVQAAAELGVSPAECVVVGDIGSDVQAAREAGARSVLVPTAQTRRQELRGARCAPDLMTAVRYALGEASGGRLWR</sequence>
<keyword evidence="10" id="KW-1185">Reference proteome</keyword>